<evidence type="ECO:0000313" key="1">
    <source>
        <dbReference type="EMBL" id="PIW19179.1"/>
    </source>
</evidence>
<evidence type="ECO:0000313" key="2">
    <source>
        <dbReference type="Proteomes" id="UP000231019"/>
    </source>
</evidence>
<dbReference type="Proteomes" id="UP000231019">
    <property type="component" value="Unassembled WGS sequence"/>
</dbReference>
<reference evidence="1 2" key="1">
    <citation type="submission" date="2017-09" db="EMBL/GenBank/DDBJ databases">
        <title>Depth-based differentiation of microbial function through sediment-hosted aquifers and enrichment of novel symbionts in the deep terrestrial subsurface.</title>
        <authorList>
            <person name="Probst A.J."/>
            <person name="Ladd B."/>
            <person name="Jarett J.K."/>
            <person name="Geller-Mcgrath D.E."/>
            <person name="Sieber C.M."/>
            <person name="Emerson J.B."/>
            <person name="Anantharaman K."/>
            <person name="Thomas B.C."/>
            <person name="Malmstrom R."/>
            <person name="Stieglmeier M."/>
            <person name="Klingl A."/>
            <person name="Woyke T."/>
            <person name="Ryan C.M."/>
            <person name="Banfield J.F."/>
        </authorList>
    </citation>
    <scope>NUCLEOTIDE SEQUENCE [LARGE SCALE GENOMIC DNA]</scope>
    <source>
        <strain evidence="1">CG17_big_fil_post_rev_8_21_14_2_50_48_46</strain>
    </source>
</reference>
<dbReference type="InterPro" id="IPR005358">
    <property type="entry name" value="Puta_zinc/iron-chelating_dom"/>
</dbReference>
<dbReference type="EMBL" id="PFFQ01000005">
    <property type="protein sequence ID" value="PIW19179.1"/>
    <property type="molecule type" value="Genomic_DNA"/>
</dbReference>
<sequence>MRWFNPFPPPLLFACNQCGDCCREMEVPLNHRDIARLIAHFPEAELTELVRMVPADSSDPDALKLENSWRVLSLPNQGPEKGCKFLNENQCSIYRSRPTACQNFPLKFNKKKQLEIAPEHFLLYELACDKAPMPRSSRAIQALEQNEREFKEYRRLVKAWNLRVGDQVEKQTLTELWQYLKNYS</sequence>
<dbReference type="AlphaFoldDB" id="A0A2M7GAJ7"/>
<dbReference type="Pfam" id="PF03692">
    <property type="entry name" value="CxxCxxCC"/>
    <property type="match status" value="1"/>
</dbReference>
<protein>
    <recommendedName>
        <fullName evidence="3">YkgJ family cysteine cluster protein</fullName>
    </recommendedName>
</protein>
<proteinExistence type="predicted"/>
<comment type="caution">
    <text evidence="1">The sequence shown here is derived from an EMBL/GenBank/DDBJ whole genome shotgun (WGS) entry which is preliminary data.</text>
</comment>
<evidence type="ECO:0008006" key="3">
    <source>
        <dbReference type="Google" id="ProtNLM"/>
    </source>
</evidence>
<gene>
    <name evidence="1" type="ORF">COW36_01845</name>
</gene>
<dbReference type="PROSITE" id="PS51257">
    <property type="entry name" value="PROKAR_LIPOPROTEIN"/>
    <property type="match status" value="1"/>
</dbReference>
<organism evidence="1 2">
    <name type="scientific">bacterium (Candidatus Blackallbacteria) CG17_big_fil_post_rev_8_21_14_2_50_48_46</name>
    <dbReference type="NCBI Taxonomy" id="2014261"/>
    <lineage>
        <taxon>Bacteria</taxon>
        <taxon>Candidatus Blackallbacteria</taxon>
    </lineage>
</organism>
<dbReference type="PANTHER" id="PTHR35866:SF1">
    <property type="entry name" value="YKGJ FAMILY CYSTEINE CLUSTER PROTEIN"/>
    <property type="match status" value="1"/>
</dbReference>
<accession>A0A2M7GAJ7</accession>
<dbReference type="PANTHER" id="PTHR35866">
    <property type="entry name" value="PUTATIVE-RELATED"/>
    <property type="match status" value="1"/>
</dbReference>
<name>A0A2M7GAJ7_9BACT</name>